<evidence type="ECO:0000259" key="2">
    <source>
        <dbReference type="PROSITE" id="PS51925"/>
    </source>
</evidence>
<reference evidence="4" key="1">
    <citation type="journal article" date="2018" name="Nat. Plants">
        <title>Whole-genome landscape of Medicago truncatula symbiotic genes.</title>
        <authorList>
            <person name="Pecrix Y."/>
            <person name="Staton S.E."/>
            <person name="Sallet E."/>
            <person name="Lelandais-Briere C."/>
            <person name="Moreau S."/>
            <person name="Carrere S."/>
            <person name="Blein T."/>
            <person name="Jardinaud M.F."/>
            <person name="Latrasse D."/>
            <person name="Zouine M."/>
            <person name="Zahm M."/>
            <person name="Kreplak J."/>
            <person name="Mayjonade B."/>
            <person name="Satge C."/>
            <person name="Perez M."/>
            <person name="Cauet S."/>
            <person name="Marande W."/>
            <person name="Chantry-Darmon C."/>
            <person name="Lopez-Roques C."/>
            <person name="Bouchez O."/>
            <person name="Berard A."/>
            <person name="Debelle F."/>
            <person name="Munos S."/>
            <person name="Bendahmane A."/>
            <person name="Berges H."/>
            <person name="Niebel A."/>
            <person name="Buitink J."/>
            <person name="Frugier F."/>
            <person name="Benhamed M."/>
            <person name="Crespi M."/>
            <person name="Gouzy J."/>
            <person name="Gamas P."/>
        </authorList>
    </citation>
    <scope>NUCLEOTIDE SEQUENCE [LARGE SCALE GENOMIC DNA]</scope>
    <source>
        <strain evidence="4">cv. Jemalong A17</strain>
    </source>
</reference>
<dbReference type="CDD" id="cd10567">
    <property type="entry name" value="SWIB-MDM2_like"/>
    <property type="match status" value="1"/>
</dbReference>
<gene>
    <name evidence="3" type="ORF">MtrunA17_Chr7g0274561</name>
</gene>
<dbReference type="Gene3D" id="1.10.245.10">
    <property type="entry name" value="SWIB/MDM2 domain"/>
    <property type="match status" value="1"/>
</dbReference>
<dbReference type="InterPro" id="IPR036885">
    <property type="entry name" value="SWIB_MDM2_dom_sf"/>
</dbReference>
<dbReference type="PROSITE" id="PS51360">
    <property type="entry name" value="PLUS3"/>
    <property type="match status" value="1"/>
</dbReference>
<dbReference type="SUPFAM" id="SSF159042">
    <property type="entry name" value="Plus3-like"/>
    <property type="match status" value="1"/>
</dbReference>
<feature type="domain" description="Plus3" evidence="1">
    <location>
        <begin position="241"/>
        <end position="367"/>
    </location>
</feature>
<dbReference type="SUPFAM" id="SSF47592">
    <property type="entry name" value="SWIB/MDM2 domain"/>
    <property type="match status" value="1"/>
</dbReference>
<protein>
    <submittedName>
        <fullName evidence="3">Putative chromatin remodeling SWIB-Plus-3 family</fullName>
    </submittedName>
</protein>
<name>A0A396H9U4_MEDTR</name>
<dbReference type="SMART" id="SM00719">
    <property type="entry name" value="Plus3"/>
    <property type="match status" value="1"/>
</dbReference>
<evidence type="ECO:0000259" key="1">
    <source>
        <dbReference type="PROSITE" id="PS51360"/>
    </source>
</evidence>
<dbReference type="InterPro" id="IPR004343">
    <property type="entry name" value="Plus-3_dom"/>
</dbReference>
<evidence type="ECO:0000313" key="3">
    <source>
        <dbReference type="EMBL" id="RHN49443.1"/>
    </source>
</evidence>
<dbReference type="InterPro" id="IPR036128">
    <property type="entry name" value="Plus3-like_sf"/>
</dbReference>
<dbReference type="InterPro" id="IPR003121">
    <property type="entry name" value="SWIB_MDM2_domain"/>
</dbReference>
<feature type="domain" description="DM2" evidence="2">
    <location>
        <begin position="109"/>
        <end position="192"/>
    </location>
</feature>
<proteinExistence type="predicted"/>
<dbReference type="GO" id="GO:0003677">
    <property type="term" value="F:DNA binding"/>
    <property type="evidence" value="ECO:0007669"/>
    <property type="project" value="InterPro"/>
</dbReference>
<organism evidence="3 4">
    <name type="scientific">Medicago truncatula</name>
    <name type="common">Barrel medic</name>
    <name type="synonym">Medicago tribuloides</name>
    <dbReference type="NCBI Taxonomy" id="3880"/>
    <lineage>
        <taxon>Eukaryota</taxon>
        <taxon>Viridiplantae</taxon>
        <taxon>Streptophyta</taxon>
        <taxon>Embryophyta</taxon>
        <taxon>Tracheophyta</taxon>
        <taxon>Spermatophyta</taxon>
        <taxon>Magnoliopsida</taxon>
        <taxon>eudicotyledons</taxon>
        <taxon>Gunneridae</taxon>
        <taxon>Pentapetalae</taxon>
        <taxon>rosids</taxon>
        <taxon>fabids</taxon>
        <taxon>Fabales</taxon>
        <taxon>Fabaceae</taxon>
        <taxon>Papilionoideae</taxon>
        <taxon>50 kb inversion clade</taxon>
        <taxon>NPAAA clade</taxon>
        <taxon>Hologalegina</taxon>
        <taxon>IRL clade</taxon>
        <taxon>Trifolieae</taxon>
        <taxon>Medicago</taxon>
    </lineage>
</organism>
<evidence type="ECO:0000313" key="4">
    <source>
        <dbReference type="Proteomes" id="UP000265566"/>
    </source>
</evidence>
<dbReference type="PANTHER" id="PTHR46851">
    <property type="entry name" value="OS01G0884500 PROTEIN"/>
    <property type="match status" value="1"/>
</dbReference>
<dbReference type="Pfam" id="PF03126">
    <property type="entry name" value="Plus-3"/>
    <property type="match status" value="1"/>
</dbReference>
<dbReference type="SMART" id="SM00151">
    <property type="entry name" value="SWIB"/>
    <property type="match status" value="1"/>
</dbReference>
<dbReference type="Gene3D" id="3.90.70.200">
    <property type="entry name" value="Plus-3 domain"/>
    <property type="match status" value="1"/>
</dbReference>
<comment type="caution">
    <text evidence="3">The sequence shown here is derived from an EMBL/GenBank/DDBJ whole genome shotgun (WGS) entry which is preliminary data.</text>
</comment>
<dbReference type="Proteomes" id="UP000265566">
    <property type="component" value="Chromosome 7"/>
</dbReference>
<dbReference type="AlphaFoldDB" id="A0A396H9U4"/>
<accession>A0A396H9U4</accession>
<dbReference type="EMBL" id="PSQE01000007">
    <property type="protein sequence ID" value="RHN49443.1"/>
    <property type="molecule type" value="Genomic_DNA"/>
</dbReference>
<dbReference type="InterPro" id="IPR019835">
    <property type="entry name" value="SWIB_domain"/>
</dbReference>
<dbReference type="InterPro" id="IPR045894">
    <property type="entry name" value="At5g08430-like"/>
</dbReference>
<dbReference type="PROSITE" id="PS51925">
    <property type="entry name" value="SWIB_MDM2"/>
    <property type="match status" value="1"/>
</dbReference>
<sequence>MFTSHPMRGLYTIFDLYLRKFVPSTQNKITLDDRETYECLFKEYWGIVKEREGLTDDDVSAALPNYRKGKDLELHKIHCEGEEEKQNDTNNIEEYTGVHKLKKQNRYSSMEFVGWASRPLSSFLASIGRYKTEPMMQWGIRSLIYEYIKEKNLYHPKDKRKFLPDDKLFPIFKKKAVLKSQIYSLLEFHIAKNSDDSSRKENHDEKKNCSADKDIDDQTCLESRLSNLDVLHPLKPGCFASINANNIKLIYLKQSLVIELSKQPESFASRVVGTFVRARVDSNDHKLRNSYHLVRVIGVQHDQMSNGILLQVSFMPKAISISELSDEDFTEQDCEDLRKKVKTGLLPKLTVVSCMIHMVNFFFLKYIADDFNFFFPCWHWKEDLQEKATSLHEDITKHVFILDSMHVNIYLIFSTDVQIFLIYNKFKLDVCFGF</sequence>
<dbReference type="Gramene" id="rna44273">
    <property type="protein sequence ID" value="RHN49443.1"/>
    <property type="gene ID" value="gene44273"/>
</dbReference>
<dbReference type="Pfam" id="PF02201">
    <property type="entry name" value="SWIB"/>
    <property type="match status" value="1"/>
</dbReference>
<dbReference type="PANTHER" id="PTHR46851:SF22">
    <property type="entry name" value="ZINC ION BINDING _ DNA BINDING PROTEIN"/>
    <property type="match status" value="1"/>
</dbReference>